<comment type="similarity">
    <text evidence="10">Belongs to the glycosyltransferase group 1 family.</text>
</comment>
<feature type="region of interest" description="Disordered" evidence="11">
    <location>
        <begin position="238"/>
        <end position="263"/>
    </location>
</feature>
<evidence type="ECO:0000256" key="1">
    <source>
        <dbReference type="ARBA" id="ARBA00004922"/>
    </source>
</evidence>
<dbReference type="AlphaFoldDB" id="A0A8B7NVL6"/>
<feature type="domain" description="Glycosyl transferase family 1" evidence="12">
    <location>
        <begin position="206"/>
        <end position="379"/>
    </location>
</feature>
<dbReference type="GO" id="GO:0005789">
    <property type="term" value="C:endoplasmic reticulum membrane"/>
    <property type="evidence" value="ECO:0007669"/>
    <property type="project" value="UniProtKB-SubCell"/>
</dbReference>
<proteinExistence type="inferred from homology"/>
<dbReference type="SUPFAM" id="SSF53756">
    <property type="entry name" value="UDP-Glycosyltransferase/glycogen phosphorylase"/>
    <property type="match status" value="1"/>
</dbReference>
<feature type="domain" description="Glycosyltransferase subfamily 4-like N-terminal" evidence="13">
    <location>
        <begin position="12"/>
        <end position="187"/>
    </location>
</feature>
<evidence type="ECO:0000256" key="9">
    <source>
        <dbReference type="ARBA" id="ARBA00045104"/>
    </source>
</evidence>
<keyword evidence="5" id="KW-0256">Endoplasmic reticulum</keyword>
<keyword evidence="7" id="KW-0472">Membrane</keyword>
<comment type="catalytic activity">
    <reaction evidence="9 10">
        <text>an alpha-D-Man-(1-&gt;3)-beta-D-Man-(1-&gt;4)-beta-D-GlcNAc-(1-&gt;4)-alpha-D-GlcNAc-diphospho-di-trans,poly-cis-dolichol + GDP-alpha-D-mannose = an alpha-D-Man-(1-&gt;3)-[alpha-D-Man-(1-&gt;6)]-beta-D-Man-(1-&gt;4)-beta-D-GlcNAc-(1-&gt;4)-alpha-D-GlcNAc-diphospho-di-trans,poly-cis-dolichol + GDP + H(+)</text>
        <dbReference type="Rhea" id="RHEA:29519"/>
        <dbReference type="Rhea" id="RHEA-COMP:19513"/>
        <dbReference type="Rhea" id="RHEA-COMP:19515"/>
        <dbReference type="ChEBI" id="CHEBI:15378"/>
        <dbReference type="ChEBI" id="CHEBI:57527"/>
        <dbReference type="ChEBI" id="CHEBI:58189"/>
        <dbReference type="ChEBI" id="CHEBI:132510"/>
        <dbReference type="ChEBI" id="CHEBI:132511"/>
        <dbReference type="EC" id="2.4.1.257"/>
    </reaction>
    <physiologicalReaction direction="left-to-right" evidence="9 10">
        <dbReference type="Rhea" id="RHEA:29520"/>
    </physiologicalReaction>
</comment>
<dbReference type="KEGG" id="hazt:108674391"/>
<sequence>MRVVFLHPDLGIGGAERLVVDAAVAVRSCHQVVVYTTHHHPHHCFPETRDGTLKVVCVGDWLPRSVLGKGAALCAYLRMLLLGLYVVLRVPFDVAIVDQVSVCVPLLRAFCRGKVLFYCHYPDLLLTTRKTFLKKIYRGVLDAIEEWSTSCAHKVLVNSAFTAGVFKQTFKSIKDPPAVLYPSLNTENFLKCPERNMDDLGISMAENGNLFVSVNRFERKKNLGLALHALRQFLDTQDSDSEISTPSPKDSTPTTPSPKGSTHLVIAGGYDPQNRENIEHYEELVRLSSSLNLDEHVTFLKSPDEVTKVNLLRRATCLIYTPDAEHFGIVPIESMFCGTPVIGVNSGGPTETVVHGVTGYLCPNTPEGFAAAMREVVPRSREMGEAGKRRVRERFSFERFSQDLTDIISELAAT</sequence>
<evidence type="ECO:0000256" key="2">
    <source>
        <dbReference type="ARBA" id="ARBA00022676"/>
    </source>
</evidence>
<protein>
    <recommendedName>
        <fullName evidence="10">Alpha-1,3/1,6-mannosyltransferase ALG2</fullName>
        <ecNumber evidence="10">2.4.1.132</ecNumber>
        <ecNumber evidence="10">2.4.1.257</ecNumber>
    </recommendedName>
    <alternativeName>
        <fullName evidence="10">GDP-Man:Man(1)GlcNAc(2)-PP-Dol alpha-1,3-mannosyltransferase</fullName>
    </alternativeName>
</protein>
<dbReference type="OMA" id="AMYMKCP"/>
<dbReference type="PANTHER" id="PTHR45918">
    <property type="entry name" value="ALPHA-1,3/1,6-MANNOSYLTRANSFERASE ALG2"/>
    <property type="match status" value="1"/>
</dbReference>
<dbReference type="EC" id="2.4.1.132" evidence="10"/>
<comment type="catalytic activity">
    <reaction evidence="8 10">
        <text>a beta-D-Man-(1-&gt;4)-beta-D-GlcNAc-(1-&gt;4)-alpha-D-GlcNAc-diphospho-di-trans,poly-cis-dolichol + GDP-alpha-D-mannose = an alpha-D-Man-(1-&gt;3)-beta-D-Man-(1-&gt;4)-beta-D-GlcNAc-(1-&gt;4)-alpha-D-GlcNAc-diphospho-di-trans,poly-cis-dolichol + GDP + H(+)</text>
        <dbReference type="Rhea" id="RHEA:29515"/>
        <dbReference type="Rhea" id="RHEA-COMP:19511"/>
        <dbReference type="Rhea" id="RHEA-COMP:19513"/>
        <dbReference type="ChEBI" id="CHEBI:15378"/>
        <dbReference type="ChEBI" id="CHEBI:57527"/>
        <dbReference type="ChEBI" id="CHEBI:58189"/>
        <dbReference type="ChEBI" id="CHEBI:58472"/>
        <dbReference type="ChEBI" id="CHEBI:132510"/>
        <dbReference type="EC" id="2.4.1.132"/>
    </reaction>
    <physiologicalReaction direction="left-to-right" evidence="8 10">
        <dbReference type="Rhea" id="RHEA:29516"/>
    </physiologicalReaction>
</comment>
<comment type="function">
    <text evidence="10">Mannosylates Man(2)GlcNAc(2)-dolichol diphosphate and Man(1)GlcNAc(2)-dolichol diphosphate to form Man(3)GlcNAc(2)-dolichol diphosphate.</text>
</comment>
<accession>A0A8B7NVL6</accession>
<keyword evidence="6" id="KW-1133">Transmembrane helix</keyword>
<dbReference type="Gene3D" id="3.40.50.2000">
    <property type="entry name" value="Glycogen Phosphorylase B"/>
    <property type="match status" value="2"/>
</dbReference>
<dbReference type="OrthoDB" id="448893at2759"/>
<dbReference type="InterPro" id="IPR028098">
    <property type="entry name" value="Glyco_trans_4-like_N"/>
</dbReference>
<gene>
    <name evidence="15" type="primary">LOC108674391</name>
</gene>
<keyword evidence="4" id="KW-0812">Transmembrane</keyword>
<dbReference type="Pfam" id="PF00534">
    <property type="entry name" value="Glycos_transf_1"/>
    <property type="match status" value="1"/>
</dbReference>
<evidence type="ECO:0000256" key="7">
    <source>
        <dbReference type="ARBA" id="ARBA00023136"/>
    </source>
</evidence>
<evidence type="ECO:0000256" key="10">
    <source>
        <dbReference type="RuleBase" id="RU367136"/>
    </source>
</evidence>
<dbReference type="EC" id="2.4.1.257" evidence="10"/>
<dbReference type="UniPathway" id="UPA00378"/>
<comment type="pathway">
    <text evidence="1 10">Protein modification; protein glycosylation.</text>
</comment>
<keyword evidence="3 10" id="KW-0808">Transferase</keyword>
<dbReference type="InterPro" id="IPR027054">
    <property type="entry name" value="ALG2"/>
</dbReference>
<name>A0A8B7NVL6_HYAAZ</name>
<dbReference type="RefSeq" id="XP_018017819.1">
    <property type="nucleotide sequence ID" value="XM_018162330.1"/>
</dbReference>
<evidence type="ECO:0000259" key="13">
    <source>
        <dbReference type="Pfam" id="PF13439"/>
    </source>
</evidence>
<evidence type="ECO:0000256" key="6">
    <source>
        <dbReference type="ARBA" id="ARBA00022989"/>
    </source>
</evidence>
<evidence type="ECO:0000256" key="3">
    <source>
        <dbReference type="ARBA" id="ARBA00022679"/>
    </source>
</evidence>
<evidence type="ECO:0000256" key="4">
    <source>
        <dbReference type="ARBA" id="ARBA00022692"/>
    </source>
</evidence>
<comment type="subcellular location">
    <subcellularLocation>
        <location evidence="10">Endoplasmic reticulum membrane</location>
        <topology evidence="10">Single-pass membrane protein</topology>
    </subcellularLocation>
</comment>
<evidence type="ECO:0000259" key="12">
    <source>
        <dbReference type="Pfam" id="PF00534"/>
    </source>
</evidence>
<dbReference type="GO" id="GO:0004378">
    <property type="term" value="F:GDP-Man:Man(1)GlcNAc(2)-PP-Dol alpha-1,3-mannosyltransferase activity"/>
    <property type="evidence" value="ECO:0007669"/>
    <property type="project" value="UniProtKB-UniRule"/>
</dbReference>
<dbReference type="GO" id="GO:0102704">
    <property type="term" value="F:GDP-Man:Man(2)GlcNAc(2)-PP-Dol alpha-1,6-mannosyltransferase activity"/>
    <property type="evidence" value="ECO:0007669"/>
    <property type="project" value="UniProtKB-UniRule"/>
</dbReference>
<evidence type="ECO:0000313" key="15">
    <source>
        <dbReference type="RefSeq" id="XP_018017819.1"/>
    </source>
</evidence>
<reference evidence="15" key="1">
    <citation type="submission" date="2025-08" db="UniProtKB">
        <authorList>
            <consortium name="RefSeq"/>
        </authorList>
    </citation>
    <scope>IDENTIFICATION</scope>
    <source>
        <tissue evidence="15">Whole organism</tissue>
    </source>
</reference>
<feature type="compositionally biased region" description="Low complexity" evidence="11">
    <location>
        <begin position="244"/>
        <end position="262"/>
    </location>
</feature>
<evidence type="ECO:0000313" key="14">
    <source>
        <dbReference type="Proteomes" id="UP000694843"/>
    </source>
</evidence>
<evidence type="ECO:0000256" key="5">
    <source>
        <dbReference type="ARBA" id="ARBA00022824"/>
    </source>
</evidence>
<dbReference type="PANTHER" id="PTHR45918:SF1">
    <property type="entry name" value="ALPHA-1,3_1,6-MANNOSYLTRANSFERASE ALG2"/>
    <property type="match status" value="1"/>
</dbReference>
<evidence type="ECO:0000256" key="11">
    <source>
        <dbReference type="SAM" id="MobiDB-lite"/>
    </source>
</evidence>
<dbReference type="InterPro" id="IPR001296">
    <property type="entry name" value="Glyco_trans_1"/>
</dbReference>
<dbReference type="CTD" id="85365"/>
<evidence type="ECO:0000256" key="8">
    <source>
        <dbReference type="ARBA" id="ARBA00045103"/>
    </source>
</evidence>
<keyword evidence="2 10" id="KW-0328">Glycosyltransferase</keyword>
<keyword evidence="14" id="KW-1185">Reference proteome</keyword>
<organism evidence="14 15">
    <name type="scientific">Hyalella azteca</name>
    <name type="common">Amphipod</name>
    <dbReference type="NCBI Taxonomy" id="294128"/>
    <lineage>
        <taxon>Eukaryota</taxon>
        <taxon>Metazoa</taxon>
        <taxon>Ecdysozoa</taxon>
        <taxon>Arthropoda</taxon>
        <taxon>Crustacea</taxon>
        <taxon>Multicrustacea</taxon>
        <taxon>Malacostraca</taxon>
        <taxon>Eumalacostraca</taxon>
        <taxon>Peracarida</taxon>
        <taxon>Amphipoda</taxon>
        <taxon>Senticaudata</taxon>
        <taxon>Talitrida</taxon>
        <taxon>Talitroidea</taxon>
        <taxon>Hyalellidae</taxon>
        <taxon>Hyalella</taxon>
    </lineage>
</organism>
<dbReference type="Proteomes" id="UP000694843">
    <property type="component" value="Unplaced"/>
</dbReference>
<dbReference type="GeneID" id="108674391"/>
<dbReference type="Pfam" id="PF13439">
    <property type="entry name" value="Glyco_transf_4"/>
    <property type="match status" value="1"/>
</dbReference>
<dbReference type="CDD" id="cd03805">
    <property type="entry name" value="GT4_ALG2-like"/>
    <property type="match status" value="1"/>
</dbReference>